<dbReference type="Proteomes" id="UP000001107">
    <property type="component" value="Chromosome"/>
</dbReference>
<evidence type="ECO:0000313" key="7">
    <source>
        <dbReference type="Proteomes" id="UP000001107"/>
    </source>
</evidence>
<accession>A6USE9</accession>
<keyword evidence="4 5" id="KW-0472">Membrane</keyword>
<dbReference type="GO" id="GO:0030026">
    <property type="term" value="P:intracellular manganese ion homeostasis"/>
    <property type="evidence" value="ECO:0007669"/>
    <property type="project" value="InterPro"/>
</dbReference>
<dbReference type="KEGG" id="mvn:Mevan_1527"/>
<proteinExistence type="predicted"/>
<evidence type="ECO:0000256" key="2">
    <source>
        <dbReference type="ARBA" id="ARBA00022692"/>
    </source>
</evidence>
<evidence type="ECO:0000256" key="4">
    <source>
        <dbReference type="ARBA" id="ARBA00023136"/>
    </source>
</evidence>
<dbReference type="GO" id="GO:0005384">
    <property type="term" value="F:manganese ion transmembrane transporter activity"/>
    <property type="evidence" value="ECO:0007669"/>
    <property type="project" value="InterPro"/>
</dbReference>
<gene>
    <name evidence="6" type="ordered locus">Mevan_1527</name>
</gene>
<name>A6USE9_METVS</name>
<dbReference type="NCBIfam" id="TIGR00267">
    <property type="entry name" value="TIGR00267 family protein"/>
    <property type="match status" value="1"/>
</dbReference>
<keyword evidence="7" id="KW-1185">Reference proteome</keyword>
<dbReference type="InterPro" id="IPR006682">
    <property type="entry name" value="CHP00267"/>
</dbReference>
<evidence type="ECO:0000256" key="5">
    <source>
        <dbReference type="SAM" id="Phobius"/>
    </source>
</evidence>
<dbReference type="GO" id="GO:0012505">
    <property type="term" value="C:endomembrane system"/>
    <property type="evidence" value="ECO:0007669"/>
    <property type="project" value="UniProtKB-SubCell"/>
</dbReference>
<dbReference type="eggNOG" id="arCOG01091">
    <property type="taxonomic scope" value="Archaea"/>
</dbReference>
<dbReference type="HOGENOM" id="CLU_111441_1_0_2"/>
<dbReference type="InterPro" id="IPR008217">
    <property type="entry name" value="Ccc1_fam"/>
</dbReference>
<dbReference type="CDD" id="cd02437">
    <property type="entry name" value="CCC1_like_1"/>
    <property type="match status" value="1"/>
</dbReference>
<feature type="transmembrane region" description="Helical" evidence="5">
    <location>
        <begin position="114"/>
        <end position="134"/>
    </location>
</feature>
<reference evidence="6" key="1">
    <citation type="submission" date="2007-06" db="EMBL/GenBank/DDBJ databases">
        <title>Complete sequence of Methanococcus vannielii SB.</title>
        <authorList>
            <consortium name="US DOE Joint Genome Institute"/>
            <person name="Copeland A."/>
            <person name="Lucas S."/>
            <person name="Lapidus A."/>
            <person name="Barry K."/>
            <person name="Glavina del Rio T."/>
            <person name="Dalin E."/>
            <person name="Tice H."/>
            <person name="Pitluck S."/>
            <person name="Chain P."/>
            <person name="Malfatti S."/>
            <person name="Shin M."/>
            <person name="Vergez L."/>
            <person name="Schmutz J."/>
            <person name="Larimer F."/>
            <person name="Land M."/>
            <person name="Hauser L."/>
            <person name="Kyrpides N."/>
            <person name="Anderson I."/>
            <person name="Sieprawska-Lupa M."/>
            <person name="Whitman W.B."/>
            <person name="Richardson P."/>
        </authorList>
    </citation>
    <scope>NUCLEOTIDE SEQUENCE [LARGE SCALE GENOMIC DNA]</scope>
    <source>
        <strain evidence="6">SB</strain>
    </source>
</reference>
<keyword evidence="2 5" id="KW-0812">Transmembrane</keyword>
<evidence type="ECO:0000256" key="1">
    <source>
        <dbReference type="ARBA" id="ARBA00004127"/>
    </source>
</evidence>
<dbReference type="PANTHER" id="PTHR31851">
    <property type="entry name" value="FE(2+)/MN(2+) TRANSPORTER PCL1"/>
    <property type="match status" value="1"/>
</dbReference>
<sequence length="193" mass="20654">MNIKETLNNIKGTLGNFKQEFDTRYVIRGLIDGSLSTLGVVIGASGGETSTIVAAGIGGGIANGISNVLGALTAERAMIEEDRERKEKSLLIMNGNLKSSHEYKYKINKTLYSGTYDGISTTIGAVIPVLPFFIFEQKIALIFAVASTLMILLGLGIFIGKLSRENLAISGLKMVLGGIIVTIICFGIERFFA</sequence>
<feature type="transmembrane region" description="Helical" evidence="5">
    <location>
        <begin position="172"/>
        <end position="192"/>
    </location>
</feature>
<feature type="transmembrane region" description="Helical" evidence="5">
    <location>
        <begin position="140"/>
        <end position="160"/>
    </location>
</feature>
<dbReference type="RefSeq" id="WP_012066335.1">
    <property type="nucleotide sequence ID" value="NC_009634.1"/>
</dbReference>
<dbReference type="STRING" id="406327.Mevan_1527"/>
<comment type="subcellular location">
    <subcellularLocation>
        <location evidence="1">Endomembrane system</location>
        <topology evidence="1">Multi-pass membrane protein</topology>
    </subcellularLocation>
</comment>
<keyword evidence="3 5" id="KW-1133">Transmembrane helix</keyword>
<protein>
    <recommendedName>
        <fullName evidence="8">TIGR00267 family protein</fullName>
    </recommendedName>
</protein>
<evidence type="ECO:0000256" key="3">
    <source>
        <dbReference type="ARBA" id="ARBA00022989"/>
    </source>
</evidence>
<organism evidence="6 7">
    <name type="scientific">Methanococcus vannielii (strain ATCC 35089 / DSM 1224 / JCM 13029 / OCM 148 / SB)</name>
    <dbReference type="NCBI Taxonomy" id="406327"/>
    <lineage>
        <taxon>Archaea</taxon>
        <taxon>Methanobacteriati</taxon>
        <taxon>Methanobacteriota</taxon>
        <taxon>Methanomada group</taxon>
        <taxon>Methanococci</taxon>
        <taxon>Methanococcales</taxon>
        <taxon>Methanococcaceae</taxon>
        <taxon>Methanococcus</taxon>
    </lineage>
</organism>
<evidence type="ECO:0000313" key="6">
    <source>
        <dbReference type="EMBL" id="ABR55421.1"/>
    </source>
</evidence>
<dbReference type="GeneID" id="5325093"/>
<dbReference type="EMBL" id="CP000742">
    <property type="protein sequence ID" value="ABR55421.1"/>
    <property type="molecule type" value="Genomic_DNA"/>
</dbReference>
<dbReference type="AlphaFoldDB" id="A6USE9"/>
<evidence type="ECO:0008006" key="8">
    <source>
        <dbReference type="Google" id="ProtNLM"/>
    </source>
</evidence>
<dbReference type="Pfam" id="PF01988">
    <property type="entry name" value="VIT1"/>
    <property type="match status" value="1"/>
</dbReference>